<keyword evidence="2" id="KW-0812">Transmembrane</keyword>
<dbReference type="AlphaFoldDB" id="A0A9D1EJ58"/>
<sequence>MEKIKKLFATAASRNGSYSVGLIAMAVAAVILFNLVVGQLPESVKQADISDNRLYEITQVSRELIDGLEEQVSIKVLQNREDYDDRLVRFLENYAALSGNISLEWIDPVLHPSALTEYETEQNNLVVSCETTGKQKVVEYYDMIVPDYSSYYMTGSATEGEFDAEGQLTSALNYVTAGTEHAVYYTSGHGELEFSSQVQDLMEKISASLAEVNLLMTGSVPEDCELLILNGPTSDLTEDEAAALRNYMSQGGKVMILLAATESQQPNLEALLQEYGMTVKAGYAADMQRNLQGNYYWIFPEITAYGDLTEGMETGMLLMLNSRGMEESDPARDTIALQGILETSSEGYMVTEESQEQGTYLLGAVATETLESSGEENADESADAGDGTEETEESTEATEETGDAADSSAKEEKESRLTVLASNSLIDGDLTSMYGTLENLTMFMNLVTANLSNVTNISIEPKSLAITYNTMQHVGALGFAAVIGVPAVFLLGGFLQWRRRRKA</sequence>
<dbReference type="InterPro" id="IPR019196">
    <property type="entry name" value="ABC_transp_unknown"/>
</dbReference>
<keyword evidence="2" id="KW-1133">Transmembrane helix</keyword>
<dbReference type="Proteomes" id="UP000886841">
    <property type="component" value="Unassembled WGS sequence"/>
</dbReference>
<protein>
    <submittedName>
        <fullName evidence="5">GldG family protein</fullName>
    </submittedName>
</protein>
<feature type="transmembrane region" description="Helical" evidence="2">
    <location>
        <begin position="474"/>
        <end position="495"/>
    </location>
</feature>
<organism evidence="5 6">
    <name type="scientific">Candidatus Egerieimonas intestinavium</name>
    <dbReference type="NCBI Taxonomy" id="2840777"/>
    <lineage>
        <taxon>Bacteria</taxon>
        <taxon>Bacillati</taxon>
        <taxon>Bacillota</taxon>
        <taxon>Clostridia</taxon>
        <taxon>Lachnospirales</taxon>
        <taxon>Lachnospiraceae</taxon>
        <taxon>Lachnospiraceae incertae sedis</taxon>
        <taxon>Candidatus Egerieimonas</taxon>
    </lineage>
</organism>
<accession>A0A9D1EJ58</accession>
<evidence type="ECO:0000259" key="4">
    <source>
        <dbReference type="Pfam" id="PF23357"/>
    </source>
</evidence>
<reference evidence="5" key="2">
    <citation type="journal article" date="2021" name="PeerJ">
        <title>Extensive microbial diversity within the chicken gut microbiome revealed by metagenomics and culture.</title>
        <authorList>
            <person name="Gilroy R."/>
            <person name="Ravi A."/>
            <person name="Getino M."/>
            <person name="Pursley I."/>
            <person name="Horton D.L."/>
            <person name="Alikhan N.F."/>
            <person name="Baker D."/>
            <person name="Gharbi K."/>
            <person name="Hall N."/>
            <person name="Watson M."/>
            <person name="Adriaenssens E.M."/>
            <person name="Foster-Nyarko E."/>
            <person name="Jarju S."/>
            <person name="Secka A."/>
            <person name="Antonio M."/>
            <person name="Oren A."/>
            <person name="Chaudhuri R.R."/>
            <person name="La Ragione R."/>
            <person name="Hildebrand F."/>
            <person name="Pallen M.J."/>
        </authorList>
    </citation>
    <scope>NUCLEOTIDE SEQUENCE</scope>
    <source>
        <strain evidence="5">ChiSxjej1B13-7041</strain>
    </source>
</reference>
<dbReference type="EMBL" id="DVHU01000045">
    <property type="protein sequence ID" value="HIR92751.1"/>
    <property type="molecule type" value="Genomic_DNA"/>
</dbReference>
<feature type="domain" description="ABC-type uncharacterised transport system" evidence="3">
    <location>
        <begin position="183"/>
        <end position="289"/>
    </location>
</feature>
<dbReference type="Pfam" id="PF23357">
    <property type="entry name" value="DUF7088"/>
    <property type="match status" value="1"/>
</dbReference>
<keyword evidence="2" id="KW-0472">Membrane</keyword>
<feature type="transmembrane region" description="Helical" evidence="2">
    <location>
        <begin position="20"/>
        <end position="40"/>
    </location>
</feature>
<feature type="region of interest" description="Disordered" evidence="1">
    <location>
        <begin position="370"/>
        <end position="414"/>
    </location>
</feature>
<evidence type="ECO:0000313" key="5">
    <source>
        <dbReference type="EMBL" id="HIR92751.1"/>
    </source>
</evidence>
<evidence type="ECO:0000256" key="2">
    <source>
        <dbReference type="SAM" id="Phobius"/>
    </source>
</evidence>
<name>A0A9D1EJ58_9FIRM</name>
<gene>
    <name evidence="5" type="ORF">IAB98_04960</name>
</gene>
<dbReference type="Pfam" id="PF09822">
    <property type="entry name" value="ABC_transp_aux"/>
    <property type="match status" value="1"/>
</dbReference>
<dbReference type="InterPro" id="IPR055396">
    <property type="entry name" value="DUF7088"/>
</dbReference>
<proteinExistence type="predicted"/>
<evidence type="ECO:0000259" key="3">
    <source>
        <dbReference type="Pfam" id="PF09822"/>
    </source>
</evidence>
<feature type="domain" description="DUF7088" evidence="4">
    <location>
        <begin position="52"/>
        <end position="137"/>
    </location>
</feature>
<reference evidence="5" key="1">
    <citation type="submission" date="2020-10" db="EMBL/GenBank/DDBJ databases">
        <authorList>
            <person name="Gilroy R."/>
        </authorList>
    </citation>
    <scope>NUCLEOTIDE SEQUENCE</scope>
    <source>
        <strain evidence="5">ChiSxjej1B13-7041</strain>
    </source>
</reference>
<feature type="compositionally biased region" description="Acidic residues" evidence="1">
    <location>
        <begin position="373"/>
        <end position="403"/>
    </location>
</feature>
<evidence type="ECO:0000313" key="6">
    <source>
        <dbReference type="Proteomes" id="UP000886841"/>
    </source>
</evidence>
<comment type="caution">
    <text evidence="5">The sequence shown here is derived from an EMBL/GenBank/DDBJ whole genome shotgun (WGS) entry which is preliminary data.</text>
</comment>
<evidence type="ECO:0000256" key="1">
    <source>
        <dbReference type="SAM" id="MobiDB-lite"/>
    </source>
</evidence>